<dbReference type="EMBL" id="JAFMYV010000011">
    <property type="protein sequence ID" value="MBO0938929.1"/>
    <property type="molecule type" value="Genomic_DNA"/>
</dbReference>
<dbReference type="InterPro" id="IPR013728">
    <property type="entry name" value="BT_3987-like_N"/>
</dbReference>
<dbReference type="Proteomes" id="UP000664034">
    <property type="component" value="Unassembled WGS sequence"/>
</dbReference>
<accession>A0A939GH49</accession>
<dbReference type="Pfam" id="PF08522">
    <property type="entry name" value="BT_3987-like_N"/>
    <property type="match status" value="1"/>
</dbReference>
<dbReference type="RefSeq" id="WP_207366458.1">
    <property type="nucleotide sequence ID" value="NZ_JAFMYV010000011.1"/>
</dbReference>
<name>A0A939GH49_9BACT</name>
<comment type="caution">
    <text evidence="3">The sequence shown here is derived from an EMBL/GenBank/DDBJ whole genome shotgun (WGS) entry which is preliminary data.</text>
</comment>
<sequence length="276" mass="28895">MKKYILTGLSALSLLVTTSGCLQDKGYTDIINAVGAQPIVSIFGSGSGNKVLGVDFKTTPVATELFSVNLGSPAVLTSDVTATVSVDPTLLTGTGLELLPADTYSIPSTQVTIKAGQRDVPFVVNINSSKIDLKKSFALPLTITAASGAIIASNLKSVVYAIKVNNVYAGNYQSTGRFEHPVATSSRDINRSKTLSTIDATTSETEFADLGGSGWTMQLRINADNTVTLIPTGNANASAKQAGVNKYDPATKTFTLNYSYPGAGGDRVITETIKKK</sequence>
<evidence type="ECO:0000259" key="2">
    <source>
        <dbReference type="Pfam" id="PF14274"/>
    </source>
</evidence>
<evidence type="ECO:0000313" key="4">
    <source>
        <dbReference type="Proteomes" id="UP000664034"/>
    </source>
</evidence>
<dbReference type="InterPro" id="IPR025371">
    <property type="entry name" value="BT_3044-like_C"/>
</dbReference>
<dbReference type="PROSITE" id="PS51257">
    <property type="entry name" value="PROKAR_LIPOPROTEIN"/>
    <property type="match status" value="1"/>
</dbReference>
<reference evidence="3" key="1">
    <citation type="submission" date="2021-03" db="EMBL/GenBank/DDBJ databases">
        <title>Fibrella sp. HMF5335 genome sequencing and assembly.</title>
        <authorList>
            <person name="Kang H."/>
            <person name="Kim H."/>
            <person name="Bae S."/>
            <person name="Joh K."/>
        </authorList>
    </citation>
    <scope>NUCLEOTIDE SEQUENCE</scope>
    <source>
        <strain evidence="3">HMF5335</strain>
    </source>
</reference>
<dbReference type="Pfam" id="PF14274">
    <property type="entry name" value="BT_3044-like_C"/>
    <property type="match status" value="1"/>
</dbReference>
<feature type="domain" description="BT-3044-like C-terminal" evidence="2">
    <location>
        <begin position="158"/>
        <end position="273"/>
    </location>
</feature>
<gene>
    <name evidence="3" type="ORF">J2I47_20420</name>
</gene>
<keyword evidence="4" id="KW-1185">Reference proteome</keyword>
<feature type="domain" description="BT-3987-like N-terminal" evidence="1">
    <location>
        <begin position="45"/>
        <end position="149"/>
    </location>
</feature>
<evidence type="ECO:0000259" key="1">
    <source>
        <dbReference type="Pfam" id="PF08522"/>
    </source>
</evidence>
<evidence type="ECO:0000313" key="3">
    <source>
        <dbReference type="EMBL" id="MBO0938929.1"/>
    </source>
</evidence>
<organism evidence="3 4">
    <name type="scientific">Fibrella rubiginis</name>
    <dbReference type="NCBI Taxonomy" id="2817060"/>
    <lineage>
        <taxon>Bacteria</taxon>
        <taxon>Pseudomonadati</taxon>
        <taxon>Bacteroidota</taxon>
        <taxon>Cytophagia</taxon>
        <taxon>Cytophagales</taxon>
        <taxon>Spirosomataceae</taxon>
        <taxon>Fibrella</taxon>
    </lineage>
</organism>
<dbReference type="AlphaFoldDB" id="A0A939GH49"/>
<protein>
    <submittedName>
        <fullName evidence="3">DUF1735 domain-containing protein</fullName>
    </submittedName>
</protein>
<proteinExistence type="predicted"/>
<dbReference type="Gene3D" id="2.60.40.1740">
    <property type="entry name" value="hypothetical protein (bacova_03559)"/>
    <property type="match status" value="1"/>
</dbReference>